<evidence type="ECO:0000256" key="2">
    <source>
        <dbReference type="ARBA" id="ARBA00022884"/>
    </source>
</evidence>
<dbReference type="GO" id="GO:0003727">
    <property type="term" value="F:single-stranded RNA binding"/>
    <property type="evidence" value="ECO:0007669"/>
    <property type="project" value="InterPro"/>
</dbReference>
<keyword evidence="8" id="KW-1185">Reference proteome</keyword>
<dbReference type="Pfam" id="PF01479">
    <property type="entry name" value="S4"/>
    <property type="match status" value="1"/>
</dbReference>
<dbReference type="AlphaFoldDB" id="A0A4Q8CYV4"/>
<evidence type="ECO:0000256" key="5">
    <source>
        <dbReference type="SAM" id="MobiDB-lite"/>
    </source>
</evidence>
<comment type="similarity">
    <text evidence="1 4">Belongs to the HSP15 family.</text>
</comment>
<evidence type="ECO:0000259" key="6">
    <source>
        <dbReference type="SMART" id="SM00363"/>
    </source>
</evidence>
<feature type="domain" description="RNA-binding S4" evidence="6">
    <location>
        <begin position="10"/>
        <end position="67"/>
    </location>
</feature>
<dbReference type="PIRSF" id="PIRSF016821">
    <property type="entry name" value="HSP15"/>
    <property type="match status" value="1"/>
</dbReference>
<dbReference type="Gene3D" id="3.10.290.10">
    <property type="entry name" value="RNA-binding S4 domain"/>
    <property type="match status" value="1"/>
</dbReference>
<keyword evidence="2 4" id="KW-0694">RNA-binding</keyword>
<dbReference type="CDD" id="cd00165">
    <property type="entry name" value="S4"/>
    <property type="match status" value="1"/>
</dbReference>
<organism evidence="7 8">
    <name type="scientific">Spiribacter vilamensis</name>
    <dbReference type="NCBI Taxonomy" id="531306"/>
    <lineage>
        <taxon>Bacteria</taxon>
        <taxon>Pseudomonadati</taxon>
        <taxon>Pseudomonadota</taxon>
        <taxon>Gammaproteobacteria</taxon>
        <taxon>Chromatiales</taxon>
        <taxon>Ectothiorhodospiraceae</taxon>
        <taxon>Spiribacter</taxon>
    </lineage>
</organism>
<dbReference type="Proteomes" id="UP000292298">
    <property type="component" value="Unassembled WGS sequence"/>
</dbReference>
<dbReference type="InterPro" id="IPR002942">
    <property type="entry name" value="S4_RNA-bd"/>
</dbReference>
<feature type="region of interest" description="Disordered" evidence="5">
    <location>
        <begin position="86"/>
        <end position="134"/>
    </location>
</feature>
<dbReference type="PROSITE" id="PS50889">
    <property type="entry name" value="S4"/>
    <property type="match status" value="1"/>
</dbReference>
<dbReference type="InterPro" id="IPR036986">
    <property type="entry name" value="S4_RNA-bd_sf"/>
</dbReference>
<feature type="compositionally biased region" description="Basic and acidic residues" evidence="5">
    <location>
        <begin position="94"/>
        <end position="104"/>
    </location>
</feature>
<protein>
    <recommendedName>
        <fullName evidence="4">Heat shock protein 15</fullName>
    </recommendedName>
</protein>
<proteinExistence type="inferred from homology"/>
<dbReference type="SMART" id="SM00363">
    <property type="entry name" value="S4"/>
    <property type="match status" value="1"/>
</dbReference>
<evidence type="ECO:0000256" key="4">
    <source>
        <dbReference type="PIRNR" id="PIRNR016821"/>
    </source>
</evidence>
<dbReference type="SUPFAM" id="SSF55174">
    <property type="entry name" value="Alpha-L RNA-binding motif"/>
    <property type="match status" value="1"/>
</dbReference>
<dbReference type="EMBL" id="SHLI01000001">
    <property type="protein sequence ID" value="RZU98080.1"/>
    <property type="molecule type" value="Genomic_DNA"/>
</dbReference>
<dbReference type="OrthoDB" id="9797176at2"/>
<reference evidence="7 8" key="1">
    <citation type="submission" date="2019-02" db="EMBL/GenBank/DDBJ databases">
        <title>Genomic Encyclopedia of Type Strains, Phase IV (KMG-IV): sequencing the most valuable type-strain genomes for metagenomic binning, comparative biology and taxonomic classification.</title>
        <authorList>
            <person name="Goeker M."/>
        </authorList>
    </citation>
    <scope>NUCLEOTIDE SEQUENCE [LARGE SCALE GENOMIC DNA]</scope>
    <source>
        <strain evidence="7 8">DSM 21056</strain>
    </source>
</reference>
<evidence type="ECO:0000256" key="3">
    <source>
        <dbReference type="ARBA" id="ARBA00023125"/>
    </source>
</evidence>
<dbReference type="InterPro" id="IPR025708">
    <property type="entry name" value="HSP15"/>
</dbReference>
<feature type="compositionally biased region" description="Basic and acidic residues" evidence="5">
    <location>
        <begin position="112"/>
        <end position="134"/>
    </location>
</feature>
<gene>
    <name evidence="7" type="ORF">EV698_0316</name>
</gene>
<evidence type="ECO:0000313" key="8">
    <source>
        <dbReference type="Proteomes" id="UP000292298"/>
    </source>
</evidence>
<dbReference type="RefSeq" id="WP_130502423.1">
    <property type="nucleotide sequence ID" value="NZ_SHLI01000001.1"/>
</dbReference>
<keyword evidence="7" id="KW-0346">Stress response</keyword>
<dbReference type="GO" id="GO:0043023">
    <property type="term" value="F:ribosomal large subunit binding"/>
    <property type="evidence" value="ECO:0007669"/>
    <property type="project" value="InterPro"/>
</dbReference>
<keyword evidence="3 4" id="KW-0238">DNA-binding</keyword>
<comment type="caution">
    <text evidence="7">The sequence shown here is derived from an EMBL/GenBank/DDBJ whole genome shotgun (WGS) entry which is preliminary data.</text>
</comment>
<evidence type="ECO:0000256" key="1">
    <source>
        <dbReference type="ARBA" id="ARBA00008396"/>
    </source>
</evidence>
<name>A0A4Q8CYV4_9GAMM</name>
<evidence type="ECO:0000313" key="7">
    <source>
        <dbReference type="EMBL" id="RZU98080.1"/>
    </source>
</evidence>
<sequence length="134" mass="15186">MAAMSAADSVRLDRWLWAARFFKTRRQAVDAIKGGKVDVDGVRAKPARAVRIGQRLVIRKGPQTFEVHIDGLAEQRGPATEAQALYTETPDSISARERQREELRAASAAQPRPDHRPDRRDRQRLADFKRGDRD</sequence>
<dbReference type="GO" id="GO:0034605">
    <property type="term" value="P:cellular response to heat"/>
    <property type="evidence" value="ECO:0007669"/>
    <property type="project" value="InterPro"/>
</dbReference>
<accession>A0A4Q8CYV4</accession>
<dbReference type="GO" id="GO:0003677">
    <property type="term" value="F:DNA binding"/>
    <property type="evidence" value="ECO:0007669"/>
    <property type="project" value="UniProtKB-KW"/>
</dbReference>